<evidence type="ECO:0000256" key="2">
    <source>
        <dbReference type="SAM" id="MobiDB-lite"/>
    </source>
</evidence>
<proteinExistence type="inferred from homology"/>
<dbReference type="EMBL" id="CAJVQA010000394">
    <property type="protein sequence ID" value="CAG8472453.1"/>
    <property type="molecule type" value="Genomic_DNA"/>
</dbReference>
<name>A0A9N8W543_9GLOM</name>
<organism evidence="3 4">
    <name type="scientific">Cetraspora pellucida</name>
    <dbReference type="NCBI Taxonomy" id="1433469"/>
    <lineage>
        <taxon>Eukaryota</taxon>
        <taxon>Fungi</taxon>
        <taxon>Fungi incertae sedis</taxon>
        <taxon>Mucoromycota</taxon>
        <taxon>Glomeromycotina</taxon>
        <taxon>Glomeromycetes</taxon>
        <taxon>Diversisporales</taxon>
        <taxon>Gigasporaceae</taxon>
        <taxon>Cetraspora</taxon>
    </lineage>
</organism>
<dbReference type="Gene3D" id="3.40.50.1910">
    <property type="match status" value="1"/>
</dbReference>
<feature type="region of interest" description="Disordered" evidence="2">
    <location>
        <begin position="1"/>
        <end position="23"/>
    </location>
</feature>
<dbReference type="OrthoDB" id="2228at2759"/>
<feature type="compositionally biased region" description="Low complexity" evidence="2">
    <location>
        <begin position="43"/>
        <end position="60"/>
    </location>
</feature>
<dbReference type="GO" id="GO:0016192">
    <property type="term" value="P:vesicle-mediated transport"/>
    <property type="evidence" value="ECO:0007669"/>
    <property type="project" value="InterPro"/>
</dbReference>
<dbReference type="InterPro" id="IPR027482">
    <property type="entry name" value="Sec1-like_dom2"/>
</dbReference>
<gene>
    <name evidence="3" type="ORF">CPELLU_LOCUS1136</name>
</gene>
<evidence type="ECO:0000256" key="1">
    <source>
        <dbReference type="ARBA" id="ARBA00009884"/>
    </source>
</evidence>
<dbReference type="InterPro" id="IPR001619">
    <property type="entry name" value="Sec1-like"/>
</dbReference>
<dbReference type="InterPro" id="IPR043154">
    <property type="entry name" value="Sec-1-like_dom1"/>
</dbReference>
<dbReference type="Gene3D" id="1.25.40.60">
    <property type="match status" value="1"/>
</dbReference>
<reference evidence="3" key="1">
    <citation type="submission" date="2021-06" db="EMBL/GenBank/DDBJ databases">
        <authorList>
            <person name="Kallberg Y."/>
            <person name="Tangrot J."/>
            <person name="Rosling A."/>
        </authorList>
    </citation>
    <scope>NUCLEOTIDE SEQUENCE</scope>
    <source>
        <strain evidence="3">FL966</strain>
    </source>
</reference>
<feature type="compositionally biased region" description="Polar residues" evidence="2">
    <location>
        <begin position="61"/>
        <end position="91"/>
    </location>
</feature>
<dbReference type="Gene3D" id="3.90.830.10">
    <property type="entry name" value="Syntaxin Binding Protein 1, Chain A, domain 2"/>
    <property type="match status" value="1"/>
</dbReference>
<keyword evidence="4" id="KW-1185">Reference proteome</keyword>
<evidence type="ECO:0000313" key="4">
    <source>
        <dbReference type="Proteomes" id="UP000789759"/>
    </source>
</evidence>
<evidence type="ECO:0000313" key="3">
    <source>
        <dbReference type="EMBL" id="CAG8472453.1"/>
    </source>
</evidence>
<feature type="region of interest" description="Disordered" evidence="2">
    <location>
        <begin position="752"/>
        <end position="847"/>
    </location>
</feature>
<accession>A0A9N8W543</accession>
<dbReference type="PANTHER" id="PTHR11679">
    <property type="entry name" value="VESICLE PROTEIN SORTING-ASSOCIATED"/>
    <property type="match status" value="1"/>
</dbReference>
<dbReference type="Gene3D" id="3.40.50.2060">
    <property type="match status" value="1"/>
</dbReference>
<comment type="caution">
    <text evidence="3">The sequence shown here is derived from an EMBL/GenBank/DDBJ whole genome shotgun (WGS) entry which is preliminary data.</text>
</comment>
<feature type="compositionally biased region" description="Polar residues" evidence="2">
    <location>
        <begin position="1"/>
        <end position="14"/>
    </location>
</feature>
<dbReference type="InterPro" id="IPR036045">
    <property type="entry name" value="Sec1-like_sf"/>
</dbReference>
<dbReference type="AlphaFoldDB" id="A0A9N8W543"/>
<dbReference type="Pfam" id="PF00995">
    <property type="entry name" value="Sec1"/>
    <property type="match status" value="1"/>
</dbReference>
<dbReference type="Proteomes" id="UP000789759">
    <property type="component" value="Unassembled WGS sequence"/>
</dbReference>
<feature type="region of interest" description="Disordered" evidence="2">
    <location>
        <begin position="42"/>
        <end position="95"/>
    </location>
</feature>
<dbReference type="InterPro" id="IPR043127">
    <property type="entry name" value="Sec-1-like_dom3a"/>
</dbReference>
<feature type="compositionally biased region" description="Polar residues" evidence="2">
    <location>
        <begin position="827"/>
        <end position="845"/>
    </location>
</feature>
<protein>
    <submittedName>
        <fullName evidence="3">23278_t:CDS:1</fullName>
    </submittedName>
</protein>
<sequence length="881" mass="98850">MSAQQDQQNSNQPNIPGFPGLPGFPGFLVPFTLGFHPRHERTQAGNQANDSNSNNASHDQPSNNNIDGAPNQPSNNNSDGAPHQPSNNNINGEPPDVFHFLITVMPGPNDEENNQPSTPFMVFFAPLFIPPQEVQKPHLSDAAMNKLPLVTITQEHINTKATCSICLERFSLPETTDDQTQRPIREMPCILNAIKSVNVPGGWKVVVVDDYSLKVIESTCKTFDILEEKVTLVENLQKTRQPYPNLEAVYIITPSQSSVDKVIEDFTKQKSSPLYAGAHLFFISLREAQVYSLESPSSFFKLYSPDESPLFDGELKKLAKQLLCVCASLGEENPLIRFQRGIDSDHPTKALPFKLAQLVQAELDEHARNKKRHSPPHDINRPRAVLFIVDRTIDMYTPILHEFTYQAMANDLLKIDNGQKFTYSYVGQDGSSATRDAILDETDTIWVDIRHKHMKDCIDQLMTDFNKFLDENSTITNKDKAASLNDMKKMLATLPQFQDLKDKYSVHLNISQECMSVFESERLPDIATIEQNCATGYTPEGRHPKTLVEDMVPLLDSSFVSTITKVRVLMLYIMYKNGILEEDRRKLLAHSRISLPENDAINNLTFFGVKLIRSPSNTFKKSKKYRQKPVDPDCYEISRYVPRLKIVLESHINRTIDHTAYPYTRDPTGDPDEIKALPQGPVSLRSARAGWGKKDQTTENPRIIVFVAGGVTYSELRSAYELSNKYSQDVIIGSTHIITPRQFIEDLKHLRRQPTMHAPPSRAGAPVTPNYGGMSPASFFNRTPSSSSASSVSSASSGGYHPPQGGYYQPQPQPQPQKGGYPKQTGYSQPTYSQPNAYPNTQGSHSLPFRQNIIDRILVYNSNQTGVKKCLAKHPAYQGYH</sequence>
<comment type="similarity">
    <text evidence="1">Belongs to the STXBP/unc-18/SEC1 family.</text>
</comment>
<dbReference type="SUPFAM" id="SSF56815">
    <property type="entry name" value="Sec1/munc18-like (SM) proteins"/>
    <property type="match status" value="1"/>
</dbReference>
<feature type="compositionally biased region" description="Low complexity" evidence="2">
    <location>
        <begin position="785"/>
        <end position="826"/>
    </location>
</feature>